<gene>
    <name evidence="1" type="ORF">PS655_03551</name>
</gene>
<dbReference type="EMBL" id="CABVHJ010000011">
    <property type="protein sequence ID" value="VVN05185.1"/>
    <property type="molecule type" value="Genomic_DNA"/>
</dbReference>
<evidence type="ECO:0000313" key="2">
    <source>
        <dbReference type="Proteomes" id="UP000327167"/>
    </source>
</evidence>
<organism evidence="1 2">
    <name type="scientific">Pseudomonas fluorescens</name>
    <dbReference type="NCBI Taxonomy" id="294"/>
    <lineage>
        <taxon>Bacteria</taxon>
        <taxon>Pseudomonadati</taxon>
        <taxon>Pseudomonadota</taxon>
        <taxon>Gammaproteobacteria</taxon>
        <taxon>Pseudomonadales</taxon>
        <taxon>Pseudomonadaceae</taxon>
        <taxon>Pseudomonas</taxon>
    </lineage>
</organism>
<accession>A0A5E6UHC2</accession>
<dbReference type="Proteomes" id="UP000327167">
    <property type="component" value="Unassembled WGS sequence"/>
</dbReference>
<evidence type="ECO:0008006" key="3">
    <source>
        <dbReference type="Google" id="ProtNLM"/>
    </source>
</evidence>
<protein>
    <recommendedName>
        <fullName evidence="3">Dermonecrotic toxin</fullName>
    </recommendedName>
</protein>
<reference evidence="1 2" key="1">
    <citation type="submission" date="2019-09" db="EMBL/GenBank/DDBJ databases">
        <authorList>
            <person name="Chandra G."/>
            <person name="Truman W A."/>
        </authorList>
    </citation>
    <scope>NUCLEOTIDE SEQUENCE [LARGE SCALE GENOMIC DNA]</scope>
    <source>
        <strain evidence="1">PS655</strain>
    </source>
</reference>
<sequence length="1229" mass="135220">MKNRCGLNKISGLVAVDNVRCSAADEAERRVLIEQLKKFRGEVQENEVPNLSVNSEWVLRLWPESSFGRLHKPASEMLEELRNLIGSTLYSRVTSSGELHVYVSHEGWVDVTHNVKPNAEASLKLERIAAIAMELGGFVHLDNTVWISQWLSFHGFNIPDDRTKLDSLIGFLEWKWPEADNFVNYWGQITGFNDESIALTPLQCAEIRALTEKKFPAGESLLGSIFKRVKPYNTVTVDWNSANEVIAILVRHSTSQQLAREYVEALGWWGATESQKVDEDDLAQVLLTAIILQSDASIGISGKRNCIGPFDIYDPGSMADKPLYTLRENFEAYLAAKGQSHSIVPLISHLLLAHVAPALLVKNLPAELYVGSIGWVTFCQALNFVEVNRRGASRFMSYEQIMKFANMETVSPVLGQLQGIAAIDPIIDWALINEVITHENLKTSATAAAQSALDAYKVHVDAMVLGVKAFAAPPPNRKRLAMTALRQALPNCDFIEEPLLRPEAFSAMRASMLDLHIEGLLTSATWDWNKEPNIFNAFPNLLLLPPIKPMFEAELSSYHKDIHKAIGSNIKLAIAGMPRADREIFASSKVTFFTVRPSVAELYYPASSNYNLVGVANLPPKNIEVQIKKDQAVGRFGVIMIASYGNNQTLCYEMFTLLGECRRNDELGKLIVYTQKMNMPGRVEYKGKLNDAFIPLPATHNVPTDFDSYIVGKKPVRNASGIMVIEKLGSVPAPTSTPKTARNCYQFFVSKHIENIARFVVENRPLGTLQDFRDVFTEYTDRERTANIYKEVLTYIIDLCVPFKKCIEDLASGNRNQIVDGIYACTMDAIGIFFTVLGAPAKILHIAAKTVSLTAKIGSLVRFGMSLTVSTFNPIDGLPTAGYQASKALFKSVMHLGVSGAKVVEAAVVQMGRLTGTAQEFHKLASAADLGLGKWRPLGSAAAALNVCAINKSSQWFAVNRLGKPWGKRLVNFDHQQKFSLPLLQKPIPDIFTSHIVERSLTAARLKIDNAIDVLRSPALKFETDLAIGLFLGSTPAARDGLSNLLGAIRLDFGGISASNVYLDVLKVDDSVIQVNPFDYAKWKNAGAQERKHLQYMTVNTTNFNQRFSLSGYGEIADDLIHEMTRVTPAKTSLVTAESATINGEIGLDVAPLLNLAKGCQPREMSGADGFHNSAQALANADSLALVVALLSLLRTNETAFSMNVSVMRAAIDASANQPITGEVVVNLN</sequence>
<dbReference type="AlphaFoldDB" id="A0A5E6UHC2"/>
<evidence type="ECO:0000313" key="1">
    <source>
        <dbReference type="EMBL" id="VVN05185.1"/>
    </source>
</evidence>
<proteinExistence type="predicted"/>
<name>A0A5E6UHC2_PSEFL</name>